<dbReference type="EMBL" id="CP011000">
    <property type="protein sequence ID" value="AJT61622.1"/>
    <property type="molecule type" value="Genomic_DNA"/>
</dbReference>
<name>A0A0D4DD52_RHIML</name>
<dbReference type="AlphaFoldDB" id="A0A0D4DD52"/>
<reference evidence="1" key="1">
    <citation type="journal article" date="2015" name="Proc. Natl. Acad. Sci. U.S.A.">
        <title>Rhizobial peptidase HrrP cleaves host-encoded signaling peptides and mediates symbiotic compatibility.</title>
        <authorList>
            <person name="Price P.A."/>
            <person name="Tanner H.R."/>
            <person name="Dillon B.A."/>
            <person name="Shabab M."/>
            <person name="Walker G.C."/>
            <person name="Griffitts J.S."/>
        </authorList>
    </citation>
    <scope>NUCLEOTIDE SEQUENCE</scope>
    <source>
        <strain evidence="1">USDA1963</strain>
        <plasmid evidence="1">pHRB800</plasmid>
    </source>
</reference>
<accession>A0A0D4DD52</accession>
<sequence>MRRTVRHYCANLAQVKVWRSKIQQNMISEISWELRIDASSGITKLPPQAGEVDCASARFSEIGYRHSVHLIVVALSHTSIVQAVTPPRLRDTNDSISLVAKL</sequence>
<proteinExistence type="predicted"/>
<organism evidence="1">
    <name type="scientific">Rhizobium meliloti</name>
    <name type="common">Ensifer meliloti</name>
    <name type="synonym">Sinorhizobium meliloti</name>
    <dbReference type="NCBI Taxonomy" id="382"/>
    <lineage>
        <taxon>Bacteria</taxon>
        <taxon>Pseudomonadati</taxon>
        <taxon>Pseudomonadota</taxon>
        <taxon>Alphaproteobacteria</taxon>
        <taxon>Hyphomicrobiales</taxon>
        <taxon>Rhizobiaceae</taxon>
        <taxon>Sinorhizobium/Ensifer group</taxon>
        <taxon>Sinorhizobium</taxon>
    </lineage>
</organism>
<protein>
    <submittedName>
        <fullName evidence="1">Uncharacterized protein</fullName>
    </submittedName>
</protein>
<geneLocation type="plasmid" evidence="1">
    <name>pHRB800</name>
</geneLocation>
<evidence type="ECO:0000313" key="1">
    <source>
        <dbReference type="EMBL" id="AJT61622.1"/>
    </source>
</evidence>
<keyword evidence="1" id="KW-0614">Plasmid</keyword>